<dbReference type="PANTHER" id="PTHR43401">
    <property type="entry name" value="L-THREONINE 3-DEHYDROGENASE"/>
    <property type="match status" value="1"/>
</dbReference>
<dbReference type="InterPro" id="IPR013149">
    <property type="entry name" value="ADH-like_C"/>
</dbReference>
<dbReference type="InterPro" id="IPR002328">
    <property type="entry name" value="ADH_Zn_CS"/>
</dbReference>
<dbReference type="GO" id="GO:0016491">
    <property type="term" value="F:oxidoreductase activity"/>
    <property type="evidence" value="ECO:0007669"/>
    <property type="project" value="UniProtKB-KW"/>
</dbReference>
<evidence type="ECO:0000256" key="1">
    <source>
        <dbReference type="ARBA" id="ARBA00022723"/>
    </source>
</evidence>
<sequence length="341" mass="37039">MLQAVMTAPGEIEFKQIEQPTPGSREVLVRIKNIGVCGSDIHVFHGKHPYTSYPVVQGHEVSGEIVEVGSDVTTFAPGDKVTFMPQVVCGQCYPCRHGMYHICDNLKVMGFQTGGAGQEYFVVPAEMTIKLPDDMSFEAGAMIEPVAVAVHALGRAREEIAGKKVLVMGAGPIGNLVAQVAKGLRAEAVMSVDLSDFRLEKAKACGIDFVVNPQKEELHDAILRDFGPDKADLTMECVGVEPTVTEAINCARKGTTIVIVGVFGEKPVVDLGLVQDRELSLIGTLMYQKHDYETAIDLANAGKLMLEPLVTDRFSFQSYLDAYRYIDTAKDRAMKVMIAVG</sequence>
<feature type="domain" description="Enoyl reductase (ER)" evidence="5">
    <location>
        <begin position="7"/>
        <end position="338"/>
    </location>
</feature>
<evidence type="ECO:0000313" key="6">
    <source>
        <dbReference type="EMBL" id="MBD3327022.1"/>
    </source>
</evidence>
<dbReference type="PANTHER" id="PTHR43401:SF2">
    <property type="entry name" value="L-THREONINE 3-DEHYDROGENASE"/>
    <property type="match status" value="1"/>
</dbReference>
<dbReference type="PROSITE" id="PS00059">
    <property type="entry name" value="ADH_ZINC"/>
    <property type="match status" value="1"/>
</dbReference>
<dbReference type="Pfam" id="PF08240">
    <property type="entry name" value="ADH_N"/>
    <property type="match status" value="1"/>
</dbReference>
<dbReference type="InterPro" id="IPR050129">
    <property type="entry name" value="Zn_alcohol_dh"/>
</dbReference>
<dbReference type="InterPro" id="IPR011032">
    <property type="entry name" value="GroES-like_sf"/>
</dbReference>
<dbReference type="SUPFAM" id="SSF50129">
    <property type="entry name" value="GroES-like"/>
    <property type="match status" value="1"/>
</dbReference>
<evidence type="ECO:0000256" key="3">
    <source>
        <dbReference type="ARBA" id="ARBA00023002"/>
    </source>
</evidence>
<dbReference type="SUPFAM" id="SSF51735">
    <property type="entry name" value="NAD(P)-binding Rossmann-fold domains"/>
    <property type="match status" value="1"/>
</dbReference>
<comment type="similarity">
    <text evidence="4">Belongs to the zinc-containing alcohol dehydrogenase family.</text>
</comment>
<evidence type="ECO:0000259" key="5">
    <source>
        <dbReference type="SMART" id="SM00829"/>
    </source>
</evidence>
<dbReference type="InterPro" id="IPR036291">
    <property type="entry name" value="NAD(P)-bd_dom_sf"/>
</dbReference>
<dbReference type="InterPro" id="IPR020843">
    <property type="entry name" value="ER"/>
</dbReference>
<keyword evidence="3" id="KW-0560">Oxidoreductase</keyword>
<dbReference type="Pfam" id="PF00107">
    <property type="entry name" value="ADH_zinc_N"/>
    <property type="match status" value="1"/>
</dbReference>
<dbReference type="GO" id="GO:0008270">
    <property type="term" value="F:zinc ion binding"/>
    <property type="evidence" value="ECO:0007669"/>
    <property type="project" value="InterPro"/>
</dbReference>
<dbReference type="SMART" id="SM00829">
    <property type="entry name" value="PKS_ER"/>
    <property type="match status" value="1"/>
</dbReference>
<keyword evidence="1 4" id="KW-0479">Metal-binding</keyword>
<keyword evidence="2 4" id="KW-0862">Zinc</keyword>
<evidence type="ECO:0000256" key="4">
    <source>
        <dbReference type="RuleBase" id="RU361277"/>
    </source>
</evidence>
<dbReference type="InterPro" id="IPR013154">
    <property type="entry name" value="ADH-like_N"/>
</dbReference>
<evidence type="ECO:0000256" key="2">
    <source>
        <dbReference type="ARBA" id="ARBA00022833"/>
    </source>
</evidence>
<accession>A0A9D5K0A7</accession>
<dbReference type="Proteomes" id="UP000649604">
    <property type="component" value="Unassembled WGS sequence"/>
</dbReference>
<dbReference type="Gene3D" id="3.40.50.720">
    <property type="entry name" value="NAD(P)-binding Rossmann-like Domain"/>
    <property type="match status" value="1"/>
</dbReference>
<protein>
    <submittedName>
        <fullName evidence="6">Alcohol dehydrogenase catalytic domain-containing protein</fullName>
    </submittedName>
</protein>
<dbReference type="AlphaFoldDB" id="A0A9D5K0A7"/>
<name>A0A9D5K0A7_9BACT</name>
<comment type="caution">
    <text evidence="6">The sequence shown here is derived from an EMBL/GenBank/DDBJ whole genome shotgun (WGS) entry which is preliminary data.</text>
</comment>
<gene>
    <name evidence="6" type="ORF">GF339_20720</name>
</gene>
<dbReference type="EMBL" id="WJJP01000674">
    <property type="protein sequence ID" value="MBD3327022.1"/>
    <property type="molecule type" value="Genomic_DNA"/>
</dbReference>
<evidence type="ECO:0000313" key="7">
    <source>
        <dbReference type="Proteomes" id="UP000649604"/>
    </source>
</evidence>
<comment type="cofactor">
    <cofactor evidence="4">
        <name>Zn(2+)</name>
        <dbReference type="ChEBI" id="CHEBI:29105"/>
    </cofactor>
</comment>
<proteinExistence type="inferred from homology"/>
<dbReference type="Gene3D" id="3.90.180.10">
    <property type="entry name" value="Medium-chain alcohol dehydrogenases, catalytic domain"/>
    <property type="match status" value="1"/>
</dbReference>
<organism evidence="6 7">
    <name type="scientific">candidate division KSB3 bacterium</name>
    <dbReference type="NCBI Taxonomy" id="2044937"/>
    <lineage>
        <taxon>Bacteria</taxon>
        <taxon>candidate division KSB3</taxon>
    </lineage>
</organism>
<reference evidence="6" key="1">
    <citation type="submission" date="2019-11" db="EMBL/GenBank/DDBJ databases">
        <title>Microbial mats filling the niche in hypersaline microbial mats.</title>
        <authorList>
            <person name="Wong H.L."/>
            <person name="Macleod F.I."/>
            <person name="White R.A. III"/>
            <person name="Burns B.P."/>
        </authorList>
    </citation>
    <scope>NUCLEOTIDE SEQUENCE</scope>
    <source>
        <strain evidence="6">Rbin_158</strain>
    </source>
</reference>